<sequence length="288" mass="31594">MDIPDIRIDIREIGIRDIPTWLKEPPQAIPPGVPVTQEVGVPIVNIPGCVEAHEANNGSKTLQTDDPKGTVTFCDGQTPSFNPINYNPDEMEFEYKQEVPPVRPPDQPEVKAPETPDTGRAVTVDCPTEAQELKEPVGTLVDGGTKKITEYRLVGKECIPVKADIKIPDQIIQAIPSAGSITTTASIAVVATTSALLAKPLADLLLKVVKPTVKKVIKKIAAIRGKVVKIESLEERRGQQRIRNKAIRVLKGRDSMTVWGDKVFTNYLYICTNRSISCPRSKTYSTLH</sequence>
<organism evidence="2 3">
    <name type="scientific">Synechococcus phage S-RIM2</name>
    <dbReference type="NCBI Taxonomy" id="687800"/>
    <lineage>
        <taxon>Viruses</taxon>
        <taxon>Duplodnaviria</taxon>
        <taxon>Heunggongvirae</taxon>
        <taxon>Uroviricota</taxon>
        <taxon>Caudoviricetes</taxon>
        <taxon>Pantevenvirales</taxon>
        <taxon>Kyanoviridae</taxon>
        <taxon>Nerrivikvirus</taxon>
        <taxon>Nerrivikvirus srim2</taxon>
    </lineage>
</organism>
<dbReference type="Proteomes" id="UP000220799">
    <property type="component" value="Segment"/>
</dbReference>
<protein>
    <submittedName>
        <fullName evidence="2">Uncharacterized protein</fullName>
    </submittedName>
</protein>
<evidence type="ECO:0000313" key="2">
    <source>
        <dbReference type="EMBL" id="AOO07301.1"/>
    </source>
</evidence>
<gene>
    <name evidence="2" type="ORF">Sn250709_157</name>
</gene>
<feature type="region of interest" description="Disordered" evidence="1">
    <location>
        <begin position="101"/>
        <end position="121"/>
    </location>
</feature>
<reference evidence="2 3" key="1">
    <citation type="journal article" date="2016" name="Environ. Microbiol.">
        <title>Genomic diversification of marine cyanophages into stable ecotypes.</title>
        <authorList>
            <person name="Marston M.F."/>
            <person name="Martiny J.B."/>
        </authorList>
    </citation>
    <scope>NUCLEOTIDE SEQUENCE [LARGE SCALE GENOMIC DNA]</scope>
    <source>
        <strain evidence="2">Sn_25_0709</strain>
    </source>
</reference>
<dbReference type="EMBL" id="KX349271">
    <property type="protein sequence ID" value="AOO07301.1"/>
    <property type="molecule type" value="Genomic_DNA"/>
</dbReference>
<accession>A0A1D7S0T4</accession>
<proteinExistence type="predicted"/>
<evidence type="ECO:0000256" key="1">
    <source>
        <dbReference type="SAM" id="MobiDB-lite"/>
    </source>
</evidence>
<name>A0A1D7S0T4_9CAUD</name>
<evidence type="ECO:0000313" key="3">
    <source>
        <dbReference type="Proteomes" id="UP000220799"/>
    </source>
</evidence>